<accession>A0A7W5FJN6</accession>
<comment type="caution">
    <text evidence="1">The sequence shown here is derived from an EMBL/GenBank/DDBJ whole genome shotgun (WGS) entry which is preliminary data.</text>
</comment>
<dbReference type="Proteomes" id="UP000590749">
    <property type="component" value="Unassembled WGS sequence"/>
</dbReference>
<dbReference type="AlphaFoldDB" id="A0A7W5FJN6"/>
<sequence>MTGTKIDATQERALRQAYGKVFDRDADALVAALAEIDAVGAAAAVRLAGLTMTAALSLTGAEKREAAARLAERVSEHAEDWVALPAREDLEAVLTGTLGVGPAPTIDLATYGLTLIYSAALALRMYAEHEEVEWYQALDYLLNLLEK</sequence>
<evidence type="ECO:0000313" key="2">
    <source>
        <dbReference type="Proteomes" id="UP000590749"/>
    </source>
</evidence>
<gene>
    <name evidence="1" type="ORF">FHR83_008671</name>
</gene>
<name>A0A7W5FJN6_9ACTN</name>
<evidence type="ECO:0000313" key="1">
    <source>
        <dbReference type="EMBL" id="MBB3100944.1"/>
    </source>
</evidence>
<protein>
    <submittedName>
        <fullName evidence="1">Uncharacterized protein</fullName>
    </submittedName>
</protein>
<proteinExistence type="predicted"/>
<reference evidence="1 2" key="1">
    <citation type="submission" date="2020-08" db="EMBL/GenBank/DDBJ databases">
        <title>Genomic Encyclopedia of Type Strains, Phase III (KMG-III): the genomes of soil and plant-associated and newly described type strains.</title>
        <authorList>
            <person name="Whitman W."/>
        </authorList>
    </citation>
    <scope>NUCLEOTIDE SEQUENCE [LARGE SCALE GENOMIC DNA]</scope>
    <source>
        <strain evidence="1 2">CECT 3287</strain>
    </source>
</reference>
<dbReference type="RefSeq" id="WP_183227063.1">
    <property type="nucleotide sequence ID" value="NZ_BMPW01000036.1"/>
</dbReference>
<dbReference type="EMBL" id="JACHXF010000031">
    <property type="protein sequence ID" value="MBB3100944.1"/>
    <property type="molecule type" value="Genomic_DNA"/>
</dbReference>
<organism evidence="1 2">
    <name type="scientific">Actinoplanes campanulatus</name>
    <dbReference type="NCBI Taxonomy" id="113559"/>
    <lineage>
        <taxon>Bacteria</taxon>
        <taxon>Bacillati</taxon>
        <taxon>Actinomycetota</taxon>
        <taxon>Actinomycetes</taxon>
        <taxon>Micromonosporales</taxon>
        <taxon>Micromonosporaceae</taxon>
        <taxon>Actinoplanes</taxon>
    </lineage>
</organism>
<keyword evidence="2" id="KW-1185">Reference proteome</keyword>